<gene>
    <name evidence="2" type="primary">jcada</name>
</gene>
<feature type="region of interest" description="Disordered" evidence="1">
    <location>
        <begin position="759"/>
        <end position="808"/>
    </location>
</feature>
<feature type="region of interest" description="Disordered" evidence="1">
    <location>
        <begin position="452"/>
        <end position="479"/>
    </location>
</feature>
<feature type="compositionally biased region" description="Basic and acidic residues" evidence="1">
    <location>
        <begin position="97"/>
        <end position="111"/>
    </location>
</feature>
<feature type="compositionally biased region" description="Basic and acidic residues" evidence="1">
    <location>
        <begin position="1405"/>
        <end position="1423"/>
    </location>
</feature>
<dbReference type="CTD" id="100001168"/>
<feature type="region of interest" description="Disordered" evidence="1">
    <location>
        <begin position="160"/>
        <end position="193"/>
    </location>
</feature>
<evidence type="ECO:0000313" key="3">
    <source>
        <dbReference type="Proteomes" id="UP000694680"/>
    </source>
</evidence>
<reference evidence="2" key="2">
    <citation type="submission" date="2025-08" db="UniProtKB">
        <authorList>
            <consortium name="Ensembl"/>
        </authorList>
    </citation>
    <scope>IDENTIFICATION</scope>
</reference>
<feature type="compositionally biased region" description="Polar residues" evidence="1">
    <location>
        <begin position="759"/>
        <end position="774"/>
    </location>
</feature>
<feature type="region of interest" description="Disordered" evidence="1">
    <location>
        <begin position="1402"/>
        <end position="1433"/>
    </location>
</feature>
<feature type="compositionally biased region" description="Polar residues" evidence="1">
    <location>
        <begin position="466"/>
        <end position="479"/>
    </location>
</feature>
<feature type="compositionally biased region" description="Polar residues" evidence="1">
    <location>
        <begin position="1286"/>
        <end position="1296"/>
    </location>
</feature>
<dbReference type="RefSeq" id="XP_028290684.1">
    <property type="nucleotide sequence ID" value="XM_028434883.1"/>
</dbReference>
<dbReference type="Ensembl" id="ENSGWIT00000047210.1">
    <property type="protein sequence ID" value="ENSGWIP00000043526.1"/>
    <property type="gene ID" value="ENSGWIG00000021753.1"/>
</dbReference>
<feature type="compositionally biased region" description="Polar residues" evidence="1">
    <location>
        <begin position="127"/>
        <end position="136"/>
    </location>
</feature>
<evidence type="ECO:0000256" key="1">
    <source>
        <dbReference type="SAM" id="MobiDB-lite"/>
    </source>
</evidence>
<dbReference type="PANTHER" id="PTHR34757">
    <property type="entry name" value="JUNCTIONAL PROTEIN ASSOCIATED WITH CORONARY ARTERY DISEASE"/>
    <property type="match status" value="1"/>
</dbReference>
<keyword evidence="3" id="KW-1185">Reference proteome</keyword>
<reference evidence="2" key="3">
    <citation type="submission" date="2025-09" db="UniProtKB">
        <authorList>
            <consortium name="Ensembl"/>
        </authorList>
    </citation>
    <scope>IDENTIFICATION</scope>
</reference>
<dbReference type="Proteomes" id="UP000694680">
    <property type="component" value="Chromosome 20"/>
</dbReference>
<dbReference type="Pfam" id="PF15351">
    <property type="entry name" value="JCAD"/>
    <property type="match status" value="2"/>
</dbReference>
<feature type="compositionally biased region" description="Polar residues" evidence="1">
    <location>
        <begin position="170"/>
        <end position="188"/>
    </location>
</feature>
<proteinExistence type="predicted"/>
<feature type="compositionally biased region" description="Polar residues" evidence="1">
    <location>
        <begin position="796"/>
        <end position="808"/>
    </location>
</feature>
<organism evidence="2 3">
    <name type="scientific">Gouania willdenowi</name>
    <name type="common">Blunt-snouted clingfish</name>
    <name type="synonym">Lepadogaster willdenowi</name>
    <dbReference type="NCBI Taxonomy" id="441366"/>
    <lineage>
        <taxon>Eukaryota</taxon>
        <taxon>Metazoa</taxon>
        <taxon>Chordata</taxon>
        <taxon>Craniata</taxon>
        <taxon>Vertebrata</taxon>
        <taxon>Euteleostomi</taxon>
        <taxon>Actinopterygii</taxon>
        <taxon>Neopterygii</taxon>
        <taxon>Teleostei</taxon>
        <taxon>Neoteleostei</taxon>
        <taxon>Acanthomorphata</taxon>
        <taxon>Ovalentaria</taxon>
        <taxon>Blenniimorphae</taxon>
        <taxon>Blenniiformes</taxon>
        <taxon>Gobiesocoidei</taxon>
        <taxon>Gobiesocidae</taxon>
        <taxon>Gobiesocinae</taxon>
        <taxon>Gouania</taxon>
    </lineage>
</organism>
<feature type="region of interest" description="Disordered" evidence="1">
    <location>
        <begin position="842"/>
        <end position="878"/>
    </location>
</feature>
<feature type="region of interest" description="Disordered" evidence="1">
    <location>
        <begin position="15"/>
        <end position="38"/>
    </location>
</feature>
<evidence type="ECO:0008006" key="4">
    <source>
        <dbReference type="Google" id="ProtNLM"/>
    </source>
</evidence>
<feature type="region of interest" description="Disordered" evidence="1">
    <location>
        <begin position="96"/>
        <end position="136"/>
    </location>
</feature>
<accession>A0A8C5HCS3</accession>
<protein>
    <recommendedName>
        <fullName evidence="4">Junctional protein associated with coronary artery disease</fullName>
    </recommendedName>
</protein>
<feature type="region of interest" description="Disordered" evidence="1">
    <location>
        <begin position="1487"/>
        <end position="1590"/>
    </location>
</feature>
<dbReference type="GO" id="GO:1903589">
    <property type="term" value="P:positive regulation of blood vessel endothelial cell proliferation involved in sprouting angiogenesis"/>
    <property type="evidence" value="ECO:0007669"/>
    <property type="project" value="TreeGrafter"/>
</dbReference>
<feature type="compositionally biased region" description="Basic and acidic residues" evidence="1">
    <location>
        <begin position="1263"/>
        <end position="1285"/>
    </location>
</feature>
<dbReference type="OrthoDB" id="8669630at2759"/>
<feature type="compositionally biased region" description="Polar residues" evidence="1">
    <location>
        <begin position="849"/>
        <end position="872"/>
    </location>
</feature>
<reference evidence="2" key="1">
    <citation type="submission" date="2020-06" db="EMBL/GenBank/DDBJ databases">
        <authorList>
            <consortium name="Wellcome Sanger Institute Data Sharing"/>
        </authorList>
    </citation>
    <scope>NUCLEOTIDE SEQUENCE [LARGE SCALE GENOMIC DNA]</scope>
</reference>
<sequence>MYSVEDLLISHGYKLPKHTTTSTPNAAPTASTSCRPPSCLPPSYSKHHEILENRHPPQTVNGYEMGHMVAYGNSSSSRNLQGYDGGMSGCLTINNVNRERSQPTQERDTRNQTDLLTSDSGFCDGSKASQSQSKNVSYWRRRGQDFTVLLDYAGVQGTHAGEQGDCNRPQEAQQARGQEPSAEQCQSSSEERRRWAAQAHMQVPAQAQAQVRSRKREAALHQWRMMAERKCQSLRTGVWHPAVNFSHHTEGDHRSLEQQRLHARTPDGLLAHPTTKAKFHSLPRMLQPDSLHYVDITPSGQELYRRYNGHPLLHSDLYRAPYWPEHSRPASANQLTIMPKARFTRPPRPPSYEMHQQIRGSCEILSGRESVLSQVRDRTPLPISRAADPHQMDYYAQDSGPPGYIPPPSYKRAPAMAGRRGYGEVVVDYRYRGDMYPQIQVAPDGSRWFTRHPAGSWPVPQRERSTSSQKPHNPMYTSQEHSCGGIQYIPFDDTRIRHLSPALGGSSLTDADKILQFRNELPCAAVSKLAHNDSAFLPPPLGPFITPKLANDANPMSSCNNDNNRCYSSLHKESVDNFPAHDQNCNNRCPPKQCPPLRPSLAFQATLPKCGFHHGSISDPFSADTITHVKQIAPDAASDSYRNTKRRVSETIFCLVSVPVHTPTNIKKDLAADQNNNDTVSNLTISNSAQHFAVCLKEGLNIRSKSVNEMPIKSPHSHLYNSSTLSMKNYKRAPLRKEIIDAWARQANEDKRICSTVSWPGNQYRNQETQTGSPISVVKSPEPQSPPVDQDPVQSASDTNTDNGVALSCSSSYGYPMTGQKNLNPSSNSAFSRLSLTQSSSLQPLADLSSPSNGNDLEAHQPSSPGKSNVRSPPSDDQEAFGQFLLRPVNRRPCDAIDVLENINKVMEDTISKRPIVTYSLDDIDGMKKRRVLNKSGSHYSVVLEPGRGAISLPPMHTEKHNVKERSKSFNSTTDFGSLTMSAFPKPQSTSTKSEGEVSMLSKSRNLNICDLLQDPQQKESDYLSRQDIPVPQESLLRDVGLTVYTETLDASEEAKHCVPSTTNSRNLNQLDQLSTGPKEALVEFGGPEYISSKDCEAKKMREMIKKSDTSIAPSDKGFYKAGSESISSHLTNNSSNLKSQGSSIFEDNNSDKNHITSEPLTFRNESALADQHLENLLIFDQANALPTEDLSNLYEVKCAEGIPENESIEARAARILGIDVAIEVLGGADKEADYSAGIEGNQSQCPSEETTQVIKEYEQVRDKVKGENAEKFETESVENHKGNDNDGTQKQSSVHSDCKDKQNAEPQSNLDLPEFPSGELPLSLSVIPQNKTEQNINNQEKEVQGGQNNLIESSQVKDSLSPSSSTLHVEKSTTQEMGQLKALDSESQTVYFCLKGQESVDQQEENKVKDNKKEQITDRQENVNEDDDKTDNCLENCKPDIQNEGVQKEGSHLENVEKINKVIALMRDNQESIGVDVKLKTKEAHREGDLNNLEKNQEKSLDRGKDEQKMGGGCRAPRRRDTDVGNTPKPKQRTRLPKPPLLPKPRSVPKRDFKCAVSLTTGTCAPSNMVDDKRLSVSDYYDPSQVEQV</sequence>
<dbReference type="PANTHER" id="PTHR34757:SF2">
    <property type="entry name" value="JUNCTIONAL CADHERIN 5-ASSOCIATED A"/>
    <property type="match status" value="1"/>
</dbReference>
<dbReference type="InterPro" id="IPR028221">
    <property type="entry name" value="JCAD"/>
</dbReference>
<feature type="region of interest" description="Disordered" evidence="1">
    <location>
        <begin position="1263"/>
        <end position="1323"/>
    </location>
</feature>
<name>A0A8C5HCS3_GOUWI</name>
<dbReference type="RefSeq" id="XP_028290683.1">
    <property type="nucleotide sequence ID" value="XM_028434882.1"/>
</dbReference>
<dbReference type="GeneID" id="114454428"/>
<feature type="compositionally biased region" description="Low complexity" evidence="1">
    <location>
        <begin position="19"/>
        <end position="33"/>
    </location>
</feature>
<evidence type="ECO:0000313" key="2">
    <source>
        <dbReference type="Ensembl" id="ENSGWIP00000043526.1"/>
    </source>
</evidence>
<dbReference type="GO" id="GO:0005912">
    <property type="term" value="C:adherens junction"/>
    <property type="evidence" value="ECO:0007669"/>
    <property type="project" value="TreeGrafter"/>
</dbReference>
<dbReference type="GO" id="GO:0032587">
    <property type="term" value="C:ruffle membrane"/>
    <property type="evidence" value="ECO:0007669"/>
    <property type="project" value="TreeGrafter"/>
</dbReference>
<feature type="compositionally biased region" description="Basic and acidic residues" evidence="1">
    <location>
        <begin position="1496"/>
        <end position="1510"/>
    </location>
</feature>